<dbReference type="PaxDb" id="6945-B7PSC0"/>
<reference evidence="2 4" key="1">
    <citation type="submission" date="2008-03" db="EMBL/GenBank/DDBJ databases">
        <title>Annotation of Ixodes scapularis.</title>
        <authorList>
            <consortium name="Ixodes scapularis Genome Project Consortium"/>
            <person name="Caler E."/>
            <person name="Hannick L.I."/>
            <person name="Bidwell S."/>
            <person name="Joardar V."/>
            <person name="Thiagarajan M."/>
            <person name="Amedeo P."/>
            <person name="Galinsky K.J."/>
            <person name="Schobel S."/>
            <person name="Inman J."/>
            <person name="Hostetler J."/>
            <person name="Miller J."/>
            <person name="Hammond M."/>
            <person name="Megy K."/>
            <person name="Lawson D."/>
            <person name="Kodira C."/>
            <person name="Sutton G."/>
            <person name="Meyer J."/>
            <person name="Hill C.A."/>
            <person name="Birren B."/>
            <person name="Nene V."/>
            <person name="Collins F."/>
            <person name="Alarcon-Chaidez F."/>
            <person name="Wikel S."/>
            <person name="Strausberg R."/>
        </authorList>
    </citation>
    <scope>NUCLEOTIDE SEQUENCE [LARGE SCALE GENOMIC DNA]</scope>
    <source>
        <strain evidence="4">Wikel</strain>
        <strain evidence="2">Wikel colony</strain>
    </source>
</reference>
<name>B7PSC0_IXOSC</name>
<dbReference type="Proteomes" id="UP000001555">
    <property type="component" value="Unassembled WGS sequence"/>
</dbReference>
<dbReference type="VEuPathDB" id="VectorBase:ISCI008329"/>
<dbReference type="VEuPathDB" id="VectorBase:ISCW008329"/>
<proteinExistence type="predicted"/>
<dbReference type="AlphaFoldDB" id="B7PSC0"/>
<evidence type="ECO:0000313" key="4">
    <source>
        <dbReference type="Proteomes" id="UP000001555"/>
    </source>
</evidence>
<gene>
    <name evidence="2" type="ORF">IscW_ISCW008329</name>
</gene>
<reference evidence="3" key="2">
    <citation type="submission" date="2020-05" db="UniProtKB">
        <authorList>
            <consortium name="EnsemblMetazoa"/>
        </authorList>
    </citation>
    <scope>IDENTIFICATION</scope>
    <source>
        <strain evidence="3">wikel</strain>
    </source>
</reference>
<dbReference type="EnsemblMetazoa" id="ISCW008329-RA">
    <property type="protein sequence ID" value="ISCW008329-PA"/>
    <property type="gene ID" value="ISCW008329"/>
</dbReference>
<evidence type="ECO:0000313" key="2">
    <source>
        <dbReference type="EMBL" id="EEC09492.1"/>
    </source>
</evidence>
<evidence type="ECO:0000256" key="1">
    <source>
        <dbReference type="SAM" id="MobiDB-lite"/>
    </source>
</evidence>
<sequence length="135" mass="14670">MVTMVDLQWRAPCLEHRETQTVHSHCPESTHQPGPGFLGGHLASVTLHPSAEGSAPREDDTGPTYQPDPVFSGGHPAIVTLQPPVEASTCSEDDARRTLRRIEEPHRRAYLSSVLQFAEALPRGSLLAAELMLSA</sequence>
<evidence type="ECO:0000313" key="3">
    <source>
        <dbReference type="EnsemblMetazoa" id="ISCW008329-PA"/>
    </source>
</evidence>
<dbReference type="HOGENOM" id="CLU_1888046_0_0_1"/>
<feature type="region of interest" description="Disordered" evidence="1">
    <location>
        <begin position="24"/>
        <end position="76"/>
    </location>
</feature>
<dbReference type="EMBL" id="DS777678">
    <property type="protein sequence ID" value="EEC09492.1"/>
    <property type="molecule type" value="Genomic_DNA"/>
</dbReference>
<dbReference type="InParanoid" id="B7PSC0"/>
<accession>B7PSC0</accession>
<organism>
    <name type="scientific">Ixodes scapularis</name>
    <name type="common">Black-legged tick</name>
    <name type="synonym">Deer tick</name>
    <dbReference type="NCBI Taxonomy" id="6945"/>
    <lineage>
        <taxon>Eukaryota</taxon>
        <taxon>Metazoa</taxon>
        <taxon>Ecdysozoa</taxon>
        <taxon>Arthropoda</taxon>
        <taxon>Chelicerata</taxon>
        <taxon>Arachnida</taxon>
        <taxon>Acari</taxon>
        <taxon>Parasitiformes</taxon>
        <taxon>Ixodida</taxon>
        <taxon>Ixodoidea</taxon>
        <taxon>Ixodidae</taxon>
        <taxon>Ixodinae</taxon>
        <taxon>Ixodes</taxon>
    </lineage>
</organism>
<protein>
    <submittedName>
        <fullName evidence="2 3">Uncharacterized protein</fullName>
    </submittedName>
</protein>
<dbReference type="EMBL" id="ABJB010120334">
    <property type="status" value="NOT_ANNOTATED_CDS"/>
    <property type="molecule type" value="Genomic_DNA"/>
</dbReference>
<keyword evidence="4" id="KW-1185">Reference proteome</keyword>